<feature type="compositionally biased region" description="Low complexity" evidence="1">
    <location>
        <begin position="158"/>
        <end position="173"/>
    </location>
</feature>
<evidence type="ECO:0000313" key="3">
    <source>
        <dbReference type="Proteomes" id="UP001300012"/>
    </source>
</evidence>
<comment type="caution">
    <text evidence="2">The sequence shown here is derived from an EMBL/GenBank/DDBJ whole genome shotgun (WGS) entry which is preliminary data.</text>
</comment>
<feature type="region of interest" description="Disordered" evidence="1">
    <location>
        <begin position="295"/>
        <end position="352"/>
    </location>
</feature>
<protein>
    <recommendedName>
        <fullName evidence="4">DUF4340 domain-containing protein</fullName>
    </recommendedName>
</protein>
<gene>
    <name evidence="2" type="ORF">NV381_33140</name>
</gene>
<keyword evidence="3" id="KW-1185">Reference proteome</keyword>
<name>A0ABT1YSA0_9BACL</name>
<feature type="compositionally biased region" description="Polar residues" evidence="1">
    <location>
        <begin position="183"/>
        <end position="193"/>
    </location>
</feature>
<evidence type="ECO:0000313" key="2">
    <source>
        <dbReference type="EMBL" id="MCR8636046.1"/>
    </source>
</evidence>
<dbReference type="RefSeq" id="WP_258217585.1">
    <property type="nucleotide sequence ID" value="NZ_JANQBD010000035.1"/>
</dbReference>
<proteinExistence type="predicted"/>
<sequence>MKKTTWIIISCLFVGLVAYGVMGFSDSSASAEISKETKGSFVRLEDGAKKLVVTVDGKETAYTLSATAWVYRNMHKSTLAELLPGDTLDLILNSKEQAAYIKASSPQTAAAQTEGGRAPGEAQSSASVPITAATVSDEGLAAVDPAVEGKAAGPQLPAQSTDSGASGAAAQGSDKPKGPAGVASQSQKPSVSQLGAGPIEKLSLEWKSRDLKLQIKLDSSAPGKNTELYVQTKENAVIHLTGASADAFIGMLLKGLPTQRQAFEQALKQRIAGEFHVSDTKPEWKLDIVEWRQAGNSASSSNKVKGYEKDEHEGSSKDKGKDTEKVKDKEKDKDKEKEKGKDKDRSKNREND</sequence>
<dbReference type="EMBL" id="JANQBD010000035">
    <property type="protein sequence ID" value="MCR8636046.1"/>
    <property type="molecule type" value="Genomic_DNA"/>
</dbReference>
<feature type="compositionally biased region" description="Basic and acidic residues" evidence="1">
    <location>
        <begin position="305"/>
        <end position="352"/>
    </location>
</feature>
<accession>A0ABT1YSA0</accession>
<organism evidence="2 3">
    <name type="scientific">Paenibacillus radicis</name>
    <name type="common">ex Xue et al. 2023</name>
    <dbReference type="NCBI Taxonomy" id="2972489"/>
    <lineage>
        <taxon>Bacteria</taxon>
        <taxon>Bacillati</taxon>
        <taxon>Bacillota</taxon>
        <taxon>Bacilli</taxon>
        <taxon>Bacillales</taxon>
        <taxon>Paenibacillaceae</taxon>
        <taxon>Paenibacillus</taxon>
    </lineage>
</organism>
<evidence type="ECO:0000256" key="1">
    <source>
        <dbReference type="SAM" id="MobiDB-lite"/>
    </source>
</evidence>
<reference evidence="2 3" key="1">
    <citation type="submission" date="2022-08" db="EMBL/GenBank/DDBJ databases">
        <title>Paenibacillus endoradicis sp. nov., Paenibacillus radicibacter sp. nov and Paenibacillus pararadicis sp. nov., three cold-adapted plant growth-promoting bacteria isolated from root of Larix gmelinii in Great Khingan.</title>
        <authorList>
            <person name="Xue H."/>
        </authorList>
    </citation>
    <scope>NUCLEOTIDE SEQUENCE [LARGE SCALE GENOMIC DNA]</scope>
    <source>
        <strain evidence="2 3">N5-1-1-5</strain>
    </source>
</reference>
<feature type="region of interest" description="Disordered" evidence="1">
    <location>
        <begin position="150"/>
        <end position="196"/>
    </location>
</feature>
<dbReference type="Proteomes" id="UP001300012">
    <property type="component" value="Unassembled WGS sequence"/>
</dbReference>
<evidence type="ECO:0008006" key="4">
    <source>
        <dbReference type="Google" id="ProtNLM"/>
    </source>
</evidence>